<dbReference type="Pfam" id="PF01012">
    <property type="entry name" value="ETF"/>
    <property type="match status" value="1"/>
</dbReference>
<reference evidence="5" key="1">
    <citation type="submission" date="2013-08" db="EMBL/GenBank/DDBJ databases">
        <authorList>
            <person name="Mendez C."/>
            <person name="Richter M."/>
            <person name="Ferrer M."/>
            <person name="Sanchez J."/>
        </authorList>
    </citation>
    <scope>NUCLEOTIDE SEQUENCE</scope>
</reference>
<comment type="similarity">
    <text evidence="1">Belongs to the ETF beta-subunit/FixA family.</text>
</comment>
<protein>
    <submittedName>
        <fullName evidence="5">Electron transfer flavoprotein alpha/beta-subunit</fullName>
    </submittedName>
</protein>
<reference evidence="5" key="2">
    <citation type="journal article" date="2014" name="ISME J.">
        <title>Microbial stratification in low pH oxic and suboxic macroscopic growths along an acid mine drainage.</title>
        <authorList>
            <person name="Mendez-Garcia C."/>
            <person name="Mesa V."/>
            <person name="Sprenger R.R."/>
            <person name="Richter M."/>
            <person name="Diez M.S."/>
            <person name="Solano J."/>
            <person name="Bargiela R."/>
            <person name="Golyshina O.V."/>
            <person name="Manteca A."/>
            <person name="Ramos J.L."/>
            <person name="Gallego J.R."/>
            <person name="Llorente I."/>
            <person name="Martins Dos Santos V.A."/>
            <person name="Jensen O.N."/>
            <person name="Pelaez A.I."/>
            <person name="Sanchez J."/>
            <person name="Ferrer M."/>
        </authorList>
    </citation>
    <scope>NUCLEOTIDE SEQUENCE</scope>
</reference>
<evidence type="ECO:0000256" key="1">
    <source>
        <dbReference type="ARBA" id="ARBA00007557"/>
    </source>
</evidence>
<dbReference type="AlphaFoldDB" id="T0YQX8"/>
<comment type="caution">
    <text evidence="5">The sequence shown here is derived from an EMBL/GenBank/DDBJ whole genome shotgun (WGS) entry which is preliminary data.</text>
</comment>
<proteinExistence type="inferred from homology"/>
<sequence length="169" mass="17316">DGTGIDQQGVSYVVNPYDELAIEEAIKVKEQHGGQVTALTVGEAKAEEVLRTALAMGADEAVRVTAPVSDPLTTARAIAHAVAEIGADLVIAGKQAADDEEGQVGGLVAALLGWPQVTVVTKLELTAEGGVAEREIEGGMEIVEFSFPAVIHGPGGPQQAAGTHPFPES</sequence>
<accession>T0YQX8</accession>
<evidence type="ECO:0000256" key="2">
    <source>
        <dbReference type="ARBA" id="ARBA00022448"/>
    </source>
</evidence>
<dbReference type="PANTHER" id="PTHR21294:SF8">
    <property type="entry name" value="ELECTRON TRANSFER FLAVOPROTEIN SUBUNIT BETA"/>
    <property type="match status" value="1"/>
</dbReference>
<dbReference type="SMART" id="SM00893">
    <property type="entry name" value="ETF"/>
    <property type="match status" value="1"/>
</dbReference>
<dbReference type="InterPro" id="IPR033948">
    <property type="entry name" value="ETF_beta_N"/>
</dbReference>
<dbReference type="GO" id="GO:0009055">
    <property type="term" value="F:electron transfer activity"/>
    <property type="evidence" value="ECO:0007669"/>
    <property type="project" value="InterPro"/>
</dbReference>
<name>T0YQX8_9ZZZZ</name>
<dbReference type="SUPFAM" id="SSF52402">
    <property type="entry name" value="Adenine nucleotide alpha hydrolases-like"/>
    <property type="match status" value="1"/>
</dbReference>
<organism evidence="5">
    <name type="scientific">mine drainage metagenome</name>
    <dbReference type="NCBI Taxonomy" id="410659"/>
    <lineage>
        <taxon>unclassified sequences</taxon>
        <taxon>metagenomes</taxon>
        <taxon>ecological metagenomes</taxon>
    </lineage>
</organism>
<dbReference type="InterPro" id="IPR014729">
    <property type="entry name" value="Rossmann-like_a/b/a_fold"/>
</dbReference>
<keyword evidence="2" id="KW-0813">Transport</keyword>
<dbReference type="InterPro" id="IPR014730">
    <property type="entry name" value="ETF_a/b_N"/>
</dbReference>
<evidence type="ECO:0000313" key="5">
    <source>
        <dbReference type="EMBL" id="EQD35538.1"/>
    </source>
</evidence>
<feature type="domain" description="Electron transfer flavoprotein alpha/beta-subunit N-terminal" evidence="4">
    <location>
        <begin position="2"/>
        <end position="168"/>
    </location>
</feature>
<dbReference type="EMBL" id="AUZX01013446">
    <property type="protein sequence ID" value="EQD35538.1"/>
    <property type="molecule type" value="Genomic_DNA"/>
</dbReference>
<dbReference type="InterPro" id="IPR012255">
    <property type="entry name" value="ETF_b"/>
</dbReference>
<gene>
    <name evidence="5" type="ORF">B1A_18236</name>
</gene>
<dbReference type="CDD" id="cd01714">
    <property type="entry name" value="ETF_beta"/>
    <property type="match status" value="1"/>
</dbReference>
<keyword evidence="3" id="KW-0249">Electron transport</keyword>
<evidence type="ECO:0000259" key="4">
    <source>
        <dbReference type="SMART" id="SM00893"/>
    </source>
</evidence>
<feature type="non-terminal residue" evidence="5">
    <location>
        <position position="1"/>
    </location>
</feature>
<evidence type="ECO:0000256" key="3">
    <source>
        <dbReference type="ARBA" id="ARBA00022982"/>
    </source>
</evidence>
<dbReference type="PANTHER" id="PTHR21294">
    <property type="entry name" value="ELECTRON TRANSFER FLAVOPROTEIN BETA-SUBUNIT"/>
    <property type="match status" value="1"/>
</dbReference>
<dbReference type="Gene3D" id="3.40.50.620">
    <property type="entry name" value="HUPs"/>
    <property type="match status" value="1"/>
</dbReference>